<comment type="caution">
    <text evidence="1">The sequence shown here is derived from an EMBL/GenBank/DDBJ whole genome shotgun (WGS) entry which is preliminary data.</text>
</comment>
<gene>
    <name evidence="1" type="ORF">HPP92_017023</name>
</gene>
<protein>
    <submittedName>
        <fullName evidence="1">Uncharacterized protein</fullName>
    </submittedName>
</protein>
<dbReference type="EMBL" id="JADCNM010000008">
    <property type="protein sequence ID" value="KAG0472477.1"/>
    <property type="molecule type" value="Genomic_DNA"/>
</dbReference>
<name>A0A835USM3_VANPL</name>
<evidence type="ECO:0000313" key="2">
    <source>
        <dbReference type="Proteomes" id="UP000639772"/>
    </source>
</evidence>
<dbReference type="AlphaFoldDB" id="A0A835USM3"/>
<dbReference type="Proteomes" id="UP000639772">
    <property type="component" value="Unassembled WGS sequence"/>
</dbReference>
<reference evidence="1 2" key="1">
    <citation type="journal article" date="2020" name="Nat. Food">
        <title>A phased Vanilla planifolia genome enables genetic improvement of flavour and production.</title>
        <authorList>
            <person name="Hasing T."/>
            <person name="Tang H."/>
            <person name="Brym M."/>
            <person name="Khazi F."/>
            <person name="Huang T."/>
            <person name="Chambers A.H."/>
        </authorList>
    </citation>
    <scope>NUCLEOTIDE SEQUENCE [LARGE SCALE GENOMIC DNA]</scope>
    <source>
        <tissue evidence="1">Leaf</tissue>
    </source>
</reference>
<proteinExistence type="predicted"/>
<organism evidence="1 2">
    <name type="scientific">Vanilla planifolia</name>
    <name type="common">Vanilla</name>
    <dbReference type="NCBI Taxonomy" id="51239"/>
    <lineage>
        <taxon>Eukaryota</taxon>
        <taxon>Viridiplantae</taxon>
        <taxon>Streptophyta</taxon>
        <taxon>Embryophyta</taxon>
        <taxon>Tracheophyta</taxon>
        <taxon>Spermatophyta</taxon>
        <taxon>Magnoliopsida</taxon>
        <taxon>Liliopsida</taxon>
        <taxon>Asparagales</taxon>
        <taxon>Orchidaceae</taxon>
        <taxon>Vanilloideae</taxon>
        <taxon>Vanilleae</taxon>
        <taxon>Vanilla</taxon>
    </lineage>
</organism>
<accession>A0A835USM3</accession>
<evidence type="ECO:0000313" key="1">
    <source>
        <dbReference type="EMBL" id="KAG0472477.1"/>
    </source>
</evidence>
<sequence>MTLQDAGVRSCKDISQIPGYRPQKLLAIKVKPLLVDGESLAYLGSAPLSIMMNSPSGSRLDEVFTKICISLRRSYKVLRETLPQGGGLSMSFLVSLLRAGGPSEVDSFGCCNLPGAAIFFQPCQQNQPHLVRQRCLPCPGSCAVVRLCRTLTLSPSTNPAGALLLRYFDGLAGAKDVSLLCYDNCYSTGQSLSVFKASRFFLVADQAGVVRPSNYMVSELSDANHMGLNLHYLVLYFI</sequence>